<dbReference type="Proteomes" id="UP000307657">
    <property type="component" value="Unassembled WGS sequence"/>
</dbReference>
<proteinExistence type="predicted"/>
<dbReference type="EMBL" id="SUPL01000002">
    <property type="protein sequence ID" value="TJY37223.1"/>
    <property type="molecule type" value="Genomic_DNA"/>
</dbReference>
<dbReference type="AlphaFoldDB" id="A0A4U0EYW3"/>
<reference evidence="1 2" key="1">
    <citation type="submission" date="2019-04" db="EMBL/GenBank/DDBJ databases">
        <title>Lacinutrix sp. nov., isolated from marine water.</title>
        <authorList>
            <person name="Kim W."/>
        </authorList>
    </citation>
    <scope>NUCLEOTIDE SEQUENCE [LARGE SCALE GENOMIC DNA]</scope>
    <source>
        <strain evidence="1 2">CAU 1491</strain>
    </source>
</reference>
<sequence>MKNRLFLLLLLIIPFFVYSQEKIKRVYEISVINYPQIIELIEYESGEYSGNIITKITKGKNRTSWLNRTWRSLWRVESKEIMGKTPLDEKVVEKVMSRLKENGIETIKKCSDDKECDNYRFLDSGAVAFRIKLSNSEREYQFDEIYPLKEDNKEKIELRFKVQKLITILYEHIDINQGFADLLETLPKGHYHWYRASGHSIVTINNRELKKQKL</sequence>
<accession>A0A4U0EYW3</accession>
<gene>
    <name evidence="1" type="ORF">E5167_04545</name>
</gene>
<keyword evidence="2" id="KW-1185">Reference proteome</keyword>
<comment type="caution">
    <text evidence="1">The sequence shown here is derived from an EMBL/GenBank/DDBJ whole genome shotgun (WGS) entry which is preliminary data.</text>
</comment>
<dbReference type="RefSeq" id="WP_136841481.1">
    <property type="nucleotide sequence ID" value="NZ_SUPL01000002.1"/>
</dbReference>
<organism evidence="1 2">
    <name type="scientific">Pontimicrobium aquaticum</name>
    <dbReference type="NCBI Taxonomy" id="2565367"/>
    <lineage>
        <taxon>Bacteria</taxon>
        <taxon>Pseudomonadati</taxon>
        <taxon>Bacteroidota</taxon>
        <taxon>Flavobacteriia</taxon>
        <taxon>Flavobacteriales</taxon>
        <taxon>Flavobacteriaceae</taxon>
        <taxon>Pontimicrobium</taxon>
    </lineage>
</organism>
<evidence type="ECO:0000313" key="2">
    <source>
        <dbReference type="Proteomes" id="UP000307657"/>
    </source>
</evidence>
<protein>
    <submittedName>
        <fullName evidence="1">Uncharacterized protein</fullName>
    </submittedName>
</protein>
<evidence type="ECO:0000313" key="1">
    <source>
        <dbReference type="EMBL" id="TJY37223.1"/>
    </source>
</evidence>
<dbReference type="OrthoDB" id="1248917at2"/>
<name>A0A4U0EYW3_9FLAO</name>